<accession>A0A9D1HS55</accession>
<reference evidence="2" key="2">
    <citation type="journal article" date="2021" name="PeerJ">
        <title>Extensive microbial diversity within the chicken gut microbiome revealed by metagenomics and culture.</title>
        <authorList>
            <person name="Gilroy R."/>
            <person name="Ravi A."/>
            <person name="Getino M."/>
            <person name="Pursley I."/>
            <person name="Horton D.L."/>
            <person name="Alikhan N.F."/>
            <person name="Baker D."/>
            <person name="Gharbi K."/>
            <person name="Hall N."/>
            <person name="Watson M."/>
            <person name="Adriaenssens E.M."/>
            <person name="Foster-Nyarko E."/>
            <person name="Jarju S."/>
            <person name="Secka A."/>
            <person name="Antonio M."/>
            <person name="Oren A."/>
            <person name="Chaudhuri R.R."/>
            <person name="La Ragione R."/>
            <person name="Hildebrand F."/>
            <person name="Pallen M.J."/>
        </authorList>
    </citation>
    <scope>NUCLEOTIDE SEQUENCE</scope>
    <source>
        <strain evidence="2">1063</strain>
    </source>
</reference>
<evidence type="ECO:0000313" key="2">
    <source>
        <dbReference type="EMBL" id="HIU21314.1"/>
    </source>
</evidence>
<dbReference type="Proteomes" id="UP000824088">
    <property type="component" value="Unassembled WGS sequence"/>
</dbReference>
<protein>
    <submittedName>
        <fullName evidence="2">Uncharacterized protein</fullName>
    </submittedName>
</protein>
<sequence>MAFRKIIVVLSGGGSTGLVKLSGSFDGLNKVKCECRCDAAGADARLFIIADDVTEIHVENAKTTFEVPISAKSDVYCLLYTGGKTLVGSSGGRADRRQLESRIDLYRRERARAAKEKRESEARLREAAEQAAKAETERRVAAEAEETVHGQPSSGADGNVRGESAQGGRTFRGASADESVAQAMRGPSEAPFSPRGESGAYSQSVLREGVAYDGTNFYQAVKPQIDEMFVRYPAEERLNALVPNSKWVRVDTDAEDYYVLGVLFDLSLPIFVCYGIPGVRSVPPPRDIADVSVWLPLDNRRPDGDGFWVIYQSATDGKCIR</sequence>
<proteinExistence type="predicted"/>
<reference evidence="2" key="1">
    <citation type="submission" date="2020-10" db="EMBL/GenBank/DDBJ databases">
        <authorList>
            <person name="Gilroy R."/>
        </authorList>
    </citation>
    <scope>NUCLEOTIDE SEQUENCE</scope>
    <source>
        <strain evidence="2">1063</strain>
    </source>
</reference>
<evidence type="ECO:0000313" key="3">
    <source>
        <dbReference type="Proteomes" id="UP000824088"/>
    </source>
</evidence>
<organism evidence="2 3">
    <name type="scientific">Candidatus Limadaptatus stercorigallinarum</name>
    <dbReference type="NCBI Taxonomy" id="2840845"/>
    <lineage>
        <taxon>Bacteria</taxon>
        <taxon>Bacillati</taxon>
        <taxon>Bacillota</taxon>
        <taxon>Clostridia</taxon>
        <taxon>Eubacteriales</taxon>
        <taxon>Candidatus Limadaptatus</taxon>
    </lineage>
</organism>
<feature type="compositionally biased region" description="Basic and acidic residues" evidence="1">
    <location>
        <begin position="114"/>
        <end position="148"/>
    </location>
</feature>
<name>A0A9D1HS55_9FIRM</name>
<dbReference type="AlphaFoldDB" id="A0A9D1HS55"/>
<feature type="region of interest" description="Disordered" evidence="1">
    <location>
        <begin position="114"/>
        <end position="199"/>
    </location>
</feature>
<gene>
    <name evidence="2" type="ORF">IAD51_03640</name>
</gene>
<dbReference type="EMBL" id="DVMN01000061">
    <property type="protein sequence ID" value="HIU21314.1"/>
    <property type="molecule type" value="Genomic_DNA"/>
</dbReference>
<evidence type="ECO:0000256" key="1">
    <source>
        <dbReference type="SAM" id="MobiDB-lite"/>
    </source>
</evidence>
<comment type="caution">
    <text evidence="2">The sequence shown here is derived from an EMBL/GenBank/DDBJ whole genome shotgun (WGS) entry which is preliminary data.</text>
</comment>